<dbReference type="Proteomes" id="UP000015241">
    <property type="component" value="Unassembled WGS sequence"/>
</dbReference>
<dbReference type="InParanoid" id="S8EKX6"/>
<sequence>MSQLQDLARCLLAAGYASHVDGQGMYLLSTDEGTLISKDWTGESFGKEELIATSVRPDSSAAILVTPDDNVIIGITAASTLAAFQFDEDEEEWVQDRALSAYTVHAKGKLSACHTSDQRICIVFQDVRGALVRVEENDSDDASESSDGGSGWMTTVLEKACEPMLGTPISLMLDESGLHVFYVSEADKRIHRLREGGPWADEDISEHAFGPLQALALSRGSEEAALTTVDMN</sequence>
<dbReference type="eggNOG" id="ENOG502RQSA">
    <property type="taxonomic scope" value="Eukaryota"/>
</dbReference>
<evidence type="ECO:0008006" key="3">
    <source>
        <dbReference type="Google" id="ProtNLM"/>
    </source>
</evidence>
<keyword evidence="2" id="KW-1185">Reference proteome</keyword>
<dbReference type="EMBL" id="KE504125">
    <property type="protein sequence ID" value="EPT04848.1"/>
    <property type="molecule type" value="Genomic_DNA"/>
</dbReference>
<gene>
    <name evidence="1" type="ORF">FOMPIDRAFT_82823</name>
</gene>
<dbReference type="HOGENOM" id="CLU_091065_0_0_1"/>
<organism evidence="1 2">
    <name type="scientific">Fomitopsis schrenkii</name>
    <name type="common">Brown rot fungus</name>
    <dbReference type="NCBI Taxonomy" id="2126942"/>
    <lineage>
        <taxon>Eukaryota</taxon>
        <taxon>Fungi</taxon>
        <taxon>Dikarya</taxon>
        <taxon>Basidiomycota</taxon>
        <taxon>Agaricomycotina</taxon>
        <taxon>Agaricomycetes</taxon>
        <taxon>Polyporales</taxon>
        <taxon>Fomitopsis</taxon>
    </lineage>
</organism>
<evidence type="ECO:0000313" key="1">
    <source>
        <dbReference type="EMBL" id="EPT04848.1"/>
    </source>
</evidence>
<protein>
    <recommendedName>
        <fullName evidence="3">CNH domain-containing protein</fullName>
    </recommendedName>
</protein>
<dbReference type="SUPFAM" id="SSF63829">
    <property type="entry name" value="Calcium-dependent phosphotriesterase"/>
    <property type="match status" value="1"/>
</dbReference>
<evidence type="ECO:0000313" key="2">
    <source>
        <dbReference type="Proteomes" id="UP000015241"/>
    </source>
</evidence>
<accession>S8EKX6</accession>
<dbReference type="OrthoDB" id="5367135at2759"/>
<dbReference type="AlphaFoldDB" id="S8EKX6"/>
<reference evidence="1 2" key="1">
    <citation type="journal article" date="2012" name="Science">
        <title>The Paleozoic origin of enzymatic lignin decomposition reconstructed from 31 fungal genomes.</title>
        <authorList>
            <person name="Floudas D."/>
            <person name="Binder M."/>
            <person name="Riley R."/>
            <person name="Barry K."/>
            <person name="Blanchette R.A."/>
            <person name="Henrissat B."/>
            <person name="Martinez A.T."/>
            <person name="Otillar R."/>
            <person name="Spatafora J.W."/>
            <person name="Yadav J.S."/>
            <person name="Aerts A."/>
            <person name="Benoit I."/>
            <person name="Boyd A."/>
            <person name="Carlson A."/>
            <person name="Copeland A."/>
            <person name="Coutinho P.M."/>
            <person name="de Vries R.P."/>
            <person name="Ferreira P."/>
            <person name="Findley K."/>
            <person name="Foster B."/>
            <person name="Gaskell J."/>
            <person name="Glotzer D."/>
            <person name="Gorecki P."/>
            <person name="Heitman J."/>
            <person name="Hesse C."/>
            <person name="Hori C."/>
            <person name="Igarashi K."/>
            <person name="Jurgens J.A."/>
            <person name="Kallen N."/>
            <person name="Kersten P."/>
            <person name="Kohler A."/>
            <person name="Kuees U."/>
            <person name="Kumar T.K.A."/>
            <person name="Kuo A."/>
            <person name="LaButti K."/>
            <person name="Larrondo L.F."/>
            <person name="Lindquist E."/>
            <person name="Ling A."/>
            <person name="Lombard V."/>
            <person name="Lucas S."/>
            <person name="Lundell T."/>
            <person name="Martin R."/>
            <person name="McLaughlin D.J."/>
            <person name="Morgenstern I."/>
            <person name="Morin E."/>
            <person name="Murat C."/>
            <person name="Nagy L.G."/>
            <person name="Nolan M."/>
            <person name="Ohm R.A."/>
            <person name="Patyshakuliyeva A."/>
            <person name="Rokas A."/>
            <person name="Ruiz-Duenas F.J."/>
            <person name="Sabat G."/>
            <person name="Salamov A."/>
            <person name="Samejima M."/>
            <person name="Schmutz J."/>
            <person name="Slot J.C."/>
            <person name="St John F."/>
            <person name="Stenlid J."/>
            <person name="Sun H."/>
            <person name="Sun S."/>
            <person name="Syed K."/>
            <person name="Tsang A."/>
            <person name="Wiebenga A."/>
            <person name="Young D."/>
            <person name="Pisabarro A."/>
            <person name="Eastwood D.C."/>
            <person name="Martin F."/>
            <person name="Cullen D."/>
            <person name="Grigoriev I.V."/>
            <person name="Hibbett D.S."/>
        </authorList>
    </citation>
    <scope>NUCLEOTIDE SEQUENCE</scope>
    <source>
        <strain evidence="2">FP-58527</strain>
    </source>
</reference>
<name>S8EKX6_FOMSC</name>
<proteinExistence type="predicted"/>
<dbReference type="Gene3D" id="2.120.10.70">
    <property type="entry name" value="Fucose-specific lectin"/>
    <property type="match status" value="1"/>
</dbReference>